<dbReference type="EMBL" id="RJLM01000001">
    <property type="protein sequence ID" value="RWX56513.1"/>
    <property type="molecule type" value="Genomic_DNA"/>
</dbReference>
<keyword evidence="1" id="KW-0732">Signal</keyword>
<proteinExistence type="predicted"/>
<comment type="caution">
    <text evidence="2">The sequence shown here is derived from an EMBL/GenBank/DDBJ whole genome shotgun (WGS) entry which is preliminary data.</text>
</comment>
<accession>A0A3S3R2B6</accession>
<sequence>MKKTLAFFIPVILLASVTSFSVRADNSGGAGGFGQTVCELPSGKLIFVPWHYCKIQGGKGEKTDF</sequence>
<evidence type="ECO:0000313" key="2">
    <source>
        <dbReference type="EMBL" id="RWX56513.1"/>
    </source>
</evidence>
<evidence type="ECO:0000313" key="3">
    <source>
        <dbReference type="Proteomes" id="UP000287563"/>
    </source>
</evidence>
<dbReference type="AlphaFoldDB" id="A0A3S3R2B6"/>
<organism evidence="2 3">
    <name type="scientific">Photobacterium chitinilyticum</name>
    <dbReference type="NCBI Taxonomy" id="2485123"/>
    <lineage>
        <taxon>Bacteria</taxon>
        <taxon>Pseudomonadati</taxon>
        <taxon>Pseudomonadota</taxon>
        <taxon>Gammaproteobacteria</taxon>
        <taxon>Vibrionales</taxon>
        <taxon>Vibrionaceae</taxon>
        <taxon>Photobacterium</taxon>
    </lineage>
</organism>
<feature type="signal peptide" evidence="1">
    <location>
        <begin position="1"/>
        <end position="24"/>
    </location>
</feature>
<gene>
    <name evidence="2" type="ORF">EDI28_00210</name>
</gene>
<dbReference type="OrthoDB" id="5830073at2"/>
<name>A0A3S3R2B6_9GAMM</name>
<evidence type="ECO:0000256" key="1">
    <source>
        <dbReference type="SAM" id="SignalP"/>
    </source>
</evidence>
<reference evidence="2 3" key="1">
    <citation type="submission" date="2018-11" db="EMBL/GenBank/DDBJ databases">
        <title>Photobacterium sp. BEI247 sp. nov., a marine bacterium isolated from Yongle Blue Hole in the South China Sea.</title>
        <authorList>
            <person name="Wang X."/>
        </authorList>
    </citation>
    <scope>NUCLEOTIDE SEQUENCE [LARGE SCALE GENOMIC DNA]</scope>
    <source>
        <strain evidence="3">BEI247</strain>
    </source>
</reference>
<dbReference type="RefSeq" id="WP_128781837.1">
    <property type="nucleotide sequence ID" value="NZ_RJLM01000001.1"/>
</dbReference>
<dbReference type="Proteomes" id="UP000287563">
    <property type="component" value="Unassembled WGS sequence"/>
</dbReference>
<protein>
    <submittedName>
        <fullName evidence="2">Uncharacterized protein</fullName>
    </submittedName>
</protein>
<feature type="chain" id="PRO_5018537631" evidence="1">
    <location>
        <begin position="25"/>
        <end position="65"/>
    </location>
</feature>
<keyword evidence="3" id="KW-1185">Reference proteome</keyword>